<gene>
    <name evidence="1" type="ORF">IDJ77_00715</name>
</gene>
<evidence type="ECO:0000313" key="1">
    <source>
        <dbReference type="EMBL" id="MBD1362316.1"/>
    </source>
</evidence>
<reference evidence="1 2" key="1">
    <citation type="submission" date="2020-09" db="EMBL/GenBank/DDBJ databases">
        <title>Novel species of Mucilaginibacter isolated from a glacier on the Tibetan Plateau.</title>
        <authorList>
            <person name="Liu Q."/>
            <person name="Xin Y.-H."/>
        </authorList>
    </citation>
    <scope>NUCLEOTIDE SEQUENCE [LARGE SCALE GENOMIC DNA]</scope>
    <source>
        <strain evidence="1 2">ZT4R22</strain>
    </source>
</reference>
<dbReference type="RefSeq" id="WP_191187005.1">
    <property type="nucleotide sequence ID" value="NZ_JACWMY010000001.1"/>
</dbReference>
<organism evidence="1 2">
    <name type="scientific">Mucilaginibacter pankratovii</name>
    <dbReference type="NCBI Taxonomy" id="2772110"/>
    <lineage>
        <taxon>Bacteria</taxon>
        <taxon>Pseudomonadati</taxon>
        <taxon>Bacteroidota</taxon>
        <taxon>Sphingobacteriia</taxon>
        <taxon>Sphingobacteriales</taxon>
        <taxon>Sphingobacteriaceae</taxon>
        <taxon>Mucilaginibacter</taxon>
    </lineage>
</organism>
<dbReference type="Proteomes" id="UP000606600">
    <property type="component" value="Unassembled WGS sequence"/>
</dbReference>
<comment type="caution">
    <text evidence="1">The sequence shown here is derived from an EMBL/GenBank/DDBJ whole genome shotgun (WGS) entry which is preliminary data.</text>
</comment>
<sequence length="98" mass="10777">MKTESLYKTNTTTTGNNPVANTAFLKNPTKYVIEALGEGLKQSLNGLDINTEFLTLTARSLVQTSGKTVKHMVAKYSAAGRQLAQKRFHYNNTTLSHS</sequence>
<evidence type="ECO:0000313" key="2">
    <source>
        <dbReference type="Proteomes" id="UP000606600"/>
    </source>
</evidence>
<protein>
    <submittedName>
        <fullName evidence="1">Uncharacterized protein</fullName>
    </submittedName>
</protein>
<keyword evidence="2" id="KW-1185">Reference proteome</keyword>
<accession>A0ABR7WJH7</accession>
<proteinExistence type="predicted"/>
<name>A0ABR7WJH7_9SPHI</name>
<dbReference type="EMBL" id="JACWMY010000001">
    <property type="protein sequence ID" value="MBD1362316.1"/>
    <property type="molecule type" value="Genomic_DNA"/>
</dbReference>